<evidence type="ECO:0000313" key="5">
    <source>
        <dbReference type="Proteomes" id="UP001610335"/>
    </source>
</evidence>
<reference evidence="4 5" key="1">
    <citation type="submission" date="2024-07" db="EMBL/GenBank/DDBJ databases">
        <title>Section-level genome sequencing and comparative genomics of Aspergillus sections Usti and Cavernicolus.</title>
        <authorList>
            <consortium name="Lawrence Berkeley National Laboratory"/>
            <person name="Nybo J.L."/>
            <person name="Vesth T.C."/>
            <person name="Theobald S."/>
            <person name="Frisvad J.C."/>
            <person name="Larsen T.O."/>
            <person name="Kjaerboelling I."/>
            <person name="Rothschild-Mancinelli K."/>
            <person name="Lyhne E.K."/>
            <person name="Kogle M.E."/>
            <person name="Barry K."/>
            <person name="Clum A."/>
            <person name="Na H."/>
            <person name="Ledsgaard L."/>
            <person name="Lin J."/>
            <person name="Lipzen A."/>
            <person name="Kuo A."/>
            <person name="Riley R."/>
            <person name="Mondo S."/>
            <person name="LaButti K."/>
            <person name="Haridas S."/>
            <person name="Pangalinan J."/>
            <person name="Salamov A.A."/>
            <person name="Simmons B.A."/>
            <person name="Magnuson J.K."/>
            <person name="Chen J."/>
            <person name="Drula E."/>
            <person name="Henrissat B."/>
            <person name="Wiebenga A."/>
            <person name="Lubbers R.J."/>
            <person name="Gomes A.C."/>
            <person name="Makela M.R."/>
            <person name="Stajich J."/>
            <person name="Grigoriev I.V."/>
            <person name="Mortensen U.H."/>
            <person name="De vries R.P."/>
            <person name="Baker S.E."/>
            <person name="Andersen M.R."/>
        </authorList>
    </citation>
    <scope>NUCLEOTIDE SEQUENCE [LARGE SCALE GENOMIC DNA]</scope>
    <source>
        <strain evidence="4 5">CBS 600.67</strain>
    </source>
</reference>
<protein>
    <submittedName>
        <fullName evidence="4">Chaperonin 10-like protein</fullName>
    </submittedName>
</protein>
<keyword evidence="5" id="KW-1185">Reference proteome</keyword>
<dbReference type="PANTHER" id="PTHR45348">
    <property type="entry name" value="HYPOTHETICAL OXIDOREDUCTASE (EUROFUNG)"/>
    <property type="match status" value="1"/>
</dbReference>
<dbReference type="SUPFAM" id="SSF51735">
    <property type="entry name" value="NAD(P)-binding Rossmann-fold domains"/>
    <property type="match status" value="1"/>
</dbReference>
<dbReference type="InterPro" id="IPR020843">
    <property type="entry name" value="ER"/>
</dbReference>
<dbReference type="InterPro" id="IPR036291">
    <property type="entry name" value="NAD(P)-bd_dom_sf"/>
</dbReference>
<organism evidence="4 5">
    <name type="scientific">Aspergillus cavernicola</name>
    <dbReference type="NCBI Taxonomy" id="176166"/>
    <lineage>
        <taxon>Eukaryota</taxon>
        <taxon>Fungi</taxon>
        <taxon>Dikarya</taxon>
        <taxon>Ascomycota</taxon>
        <taxon>Pezizomycotina</taxon>
        <taxon>Eurotiomycetes</taxon>
        <taxon>Eurotiomycetidae</taxon>
        <taxon>Eurotiales</taxon>
        <taxon>Aspergillaceae</taxon>
        <taxon>Aspergillus</taxon>
        <taxon>Aspergillus subgen. Nidulantes</taxon>
    </lineage>
</organism>
<comment type="similarity">
    <text evidence="1">Belongs to the zinc-containing alcohol dehydrogenase family.</text>
</comment>
<comment type="caution">
    <text evidence="4">The sequence shown here is derived from an EMBL/GenBank/DDBJ whole genome shotgun (WGS) entry which is preliminary data.</text>
</comment>
<dbReference type="InterPro" id="IPR013149">
    <property type="entry name" value="ADH-like_C"/>
</dbReference>
<dbReference type="Pfam" id="PF08240">
    <property type="entry name" value="ADH_N"/>
    <property type="match status" value="1"/>
</dbReference>
<sequence length="358" mass="38487">MTLPPNHAAFLTSYTRRQPLRVEETEDRYPNENELVIKTAAVAINQLDWKMQDTPWTNFNYPLILGVDVAGEVIDVGSDAAAASQFSIGDRVLGHALRFATNDDRHAGFQEHTVLWANMAARIPASLSFESAAVLPLGVSTASAALFQRGTLNLPLPSLNPVKQSTTGTTTTVLVWGGTSSVGSNAVQLAVAAGCEVIATASRRNFEIVRRLGAVDVVDYSSGDVVEELIRAFEGRRLAGAFDAIGTVESLRPTLEAVSRIVGVKKVFTTADEVDEKLVPSGVKAEPIQAVDIRGEEGEDRDKTIGKKIYEDFLPQALKAGKYLIYPDPWVVGQGLDSIQAALDASKNSPGRKVVVTI</sequence>
<evidence type="ECO:0000256" key="1">
    <source>
        <dbReference type="ARBA" id="ARBA00008072"/>
    </source>
</evidence>
<dbReference type="CDD" id="cd08249">
    <property type="entry name" value="enoyl_reductase_like"/>
    <property type="match status" value="1"/>
</dbReference>
<dbReference type="InterPro" id="IPR013154">
    <property type="entry name" value="ADH-like_N"/>
</dbReference>
<dbReference type="PANTHER" id="PTHR45348:SF2">
    <property type="entry name" value="ZINC-TYPE ALCOHOL DEHYDROGENASE-LIKE PROTEIN C2E1P3.01"/>
    <property type="match status" value="1"/>
</dbReference>
<gene>
    <name evidence="4" type="ORF">BDW59DRAFT_179729</name>
</gene>
<dbReference type="Pfam" id="PF00107">
    <property type="entry name" value="ADH_zinc_N"/>
    <property type="match status" value="1"/>
</dbReference>
<evidence type="ECO:0000259" key="3">
    <source>
        <dbReference type="SMART" id="SM00829"/>
    </source>
</evidence>
<proteinExistence type="inferred from homology"/>
<dbReference type="InterPro" id="IPR011032">
    <property type="entry name" value="GroES-like_sf"/>
</dbReference>
<evidence type="ECO:0000256" key="2">
    <source>
        <dbReference type="ARBA" id="ARBA00023002"/>
    </source>
</evidence>
<accession>A0ABR4IDX0</accession>
<feature type="domain" description="Enoyl reductase (ER)" evidence="3">
    <location>
        <begin position="15"/>
        <end position="356"/>
    </location>
</feature>
<dbReference type="SUPFAM" id="SSF50129">
    <property type="entry name" value="GroES-like"/>
    <property type="match status" value="1"/>
</dbReference>
<dbReference type="Gene3D" id="3.40.50.720">
    <property type="entry name" value="NAD(P)-binding Rossmann-like Domain"/>
    <property type="match status" value="1"/>
</dbReference>
<dbReference type="Gene3D" id="3.90.180.10">
    <property type="entry name" value="Medium-chain alcohol dehydrogenases, catalytic domain"/>
    <property type="match status" value="1"/>
</dbReference>
<dbReference type="InterPro" id="IPR047122">
    <property type="entry name" value="Trans-enoyl_RdTase-like"/>
</dbReference>
<dbReference type="SMART" id="SM00829">
    <property type="entry name" value="PKS_ER"/>
    <property type="match status" value="1"/>
</dbReference>
<keyword evidence="2" id="KW-0560">Oxidoreductase</keyword>
<dbReference type="EMBL" id="JBFXLS010000033">
    <property type="protein sequence ID" value="KAL2825951.1"/>
    <property type="molecule type" value="Genomic_DNA"/>
</dbReference>
<evidence type="ECO:0000313" key="4">
    <source>
        <dbReference type="EMBL" id="KAL2825951.1"/>
    </source>
</evidence>
<name>A0ABR4IDX0_9EURO</name>
<dbReference type="Proteomes" id="UP001610335">
    <property type="component" value="Unassembled WGS sequence"/>
</dbReference>